<name>A0A066U623_9PSEU</name>
<organism evidence="1 2">
    <name type="scientific">Amycolatopsis rifamycinica</name>
    <dbReference type="NCBI Taxonomy" id="287986"/>
    <lineage>
        <taxon>Bacteria</taxon>
        <taxon>Bacillati</taxon>
        <taxon>Actinomycetota</taxon>
        <taxon>Actinomycetes</taxon>
        <taxon>Pseudonocardiales</taxon>
        <taxon>Pseudonocardiaceae</taxon>
        <taxon>Amycolatopsis</taxon>
    </lineage>
</organism>
<gene>
    <name evidence="1" type="ORF">DV20_23725</name>
</gene>
<dbReference type="SUPFAM" id="SSF51004">
    <property type="entry name" value="C-terminal (heme d1) domain of cytochrome cd1-nitrite reductase"/>
    <property type="match status" value="2"/>
</dbReference>
<dbReference type="STRING" id="287986.DV20_23725"/>
<reference evidence="1 2" key="1">
    <citation type="submission" date="2014-05" db="EMBL/GenBank/DDBJ databases">
        <title>Draft genome sequence of Amycolatopsis rifamycinica DSM 46095.</title>
        <authorList>
            <person name="Lal R."/>
            <person name="Saxena A."/>
            <person name="Kumari R."/>
            <person name="Mukherjee U."/>
            <person name="Singh P."/>
            <person name="Sangwan N."/>
            <person name="Mahato N.K."/>
        </authorList>
    </citation>
    <scope>NUCLEOTIDE SEQUENCE [LARGE SCALE GENOMIC DNA]</scope>
    <source>
        <strain evidence="1 2">DSM 46095</strain>
    </source>
</reference>
<dbReference type="AlphaFoldDB" id="A0A066U623"/>
<dbReference type="InterPro" id="IPR011048">
    <property type="entry name" value="Haem_d1_sf"/>
</dbReference>
<dbReference type="PANTHER" id="PTHR47197:SF3">
    <property type="entry name" value="DIHYDRO-HEME D1 DEHYDROGENASE"/>
    <property type="match status" value="1"/>
</dbReference>
<dbReference type="InterPro" id="IPR051200">
    <property type="entry name" value="Host-pathogen_enzymatic-act"/>
</dbReference>
<dbReference type="OrthoDB" id="3612473at2"/>
<protein>
    <submittedName>
        <fullName evidence="1">Uncharacterized protein</fullName>
    </submittedName>
</protein>
<dbReference type="RefSeq" id="WP_043783770.1">
    <property type="nucleotide sequence ID" value="NZ_JMQI01000050.1"/>
</dbReference>
<evidence type="ECO:0000313" key="1">
    <source>
        <dbReference type="EMBL" id="KDN19648.1"/>
    </source>
</evidence>
<dbReference type="eggNOG" id="COG3391">
    <property type="taxonomic scope" value="Bacteria"/>
</dbReference>
<proteinExistence type="predicted"/>
<dbReference type="Gene3D" id="2.130.10.10">
    <property type="entry name" value="YVTN repeat-like/Quinoprotein amine dehydrogenase"/>
    <property type="match status" value="2"/>
</dbReference>
<keyword evidence="2" id="KW-1185">Reference proteome</keyword>
<evidence type="ECO:0000313" key="2">
    <source>
        <dbReference type="Proteomes" id="UP000027345"/>
    </source>
</evidence>
<dbReference type="PANTHER" id="PTHR47197">
    <property type="entry name" value="PROTEIN NIRF"/>
    <property type="match status" value="1"/>
</dbReference>
<comment type="caution">
    <text evidence="1">The sequence shown here is derived from an EMBL/GenBank/DDBJ whole genome shotgun (WGS) entry which is preliminary data.</text>
</comment>
<dbReference type="InterPro" id="IPR015943">
    <property type="entry name" value="WD40/YVTN_repeat-like_dom_sf"/>
</dbReference>
<accession>A0A066U623</accession>
<dbReference type="Proteomes" id="UP000027345">
    <property type="component" value="Unassembled WGS sequence"/>
</dbReference>
<sequence>MRGGRLPRRTLFALVTAGAGALVLPGTARAENVRSIELGGAPAAVAVNPVNGLGYLTDAQAGTVSAVDPRSASVVDVVHVGGEPGDVAIDPDAGRIYVANPPAGTVVVLDGRTHDLVSVIGAGAGASALAVDEATGRVYAASGTTGTLAVLDGVSCTLAALVPGPKPGFAGIGVDPGRKLAYCASPATDSVEVFSTDSGQFVASVKVGRNPTDVAVHHASGTVHVANSGIHHMSIVDSATLAERKTVLLRSEASALAVHQGTNTVFTNGGQNGLARVDGTAGTLSGELSLGVNPGDVAVDQRRRAVWVTDPLHGRVFVVRDF</sequence>
<dbReference type="EMBL" id="JMQI01000050">
    <property type="protein sequence ID" value="KDN19648.1"/>
    <property type="molecule type" value="Genomic_DNA"/>
</dbReference>